<evidence type="ECO:0000259" key="12">
    <source>
        <dbReference type="PROSITE" id="PS50929"/>
    </source>
</evidence>
<feature type="transmembrane region" description="Helical" evidence="10">
    <location>
        <begin position="177"/>
        <end position="198"/>
    </location>
</feature>
<comment type="subcellular location">
    <subcellularLocation>
        <location evidence="1">Cell membrane</location>
        <topology evidence="1">Multi-pass membrane protein</topology>
    </subcellularLocation>
</comment>
<dbReference type="InterPro" id="IPR039421">
    <property type="entry name" value="Type_1_exporter"/>
</dbReference>
<evidence type="ECO:0000256" key="6">
    <source>
        <dbReference type="ARBA" id="ARBA00022801"/>
    </source>
</evidence>
<keyword evidence="15" id="KW-1185">Reference proteome</keyword>
<dbReference type="Gene3D" id="1.20.1560.10">
    <property type="entry name" value="ABC transporter type 1, transmembrane domain"/>
    <property type="match status" value="1"/>
</dbReference>
<dbReference type="Pfam" id="PF00005">
    <property type="entry name" value="ABC_tran"/>
    <property type="match status" value="1"/>
</dbReference>
<dbReference type="PANTHER" id="PTHR43394:SF1">
    <property type="entry name" value="ATP-BINDING CASSETTE SUB-FAMILY B MEMBER 10, MITOCHONDRIAL"/>
    <property type="match status" value="1"/>
</dbReference>
<keyword evidence="7" id="KW-0067">ATP-binding</keyword>
<feature type="transmembrane region" description="Helical" evidence="10">
    <location>
        <begin position="410"/>
        <end position="438"/>
    </location>
</feature>
<evidence type="ECO:0000256" key="9">
    <source>
        <dbReference type="ARBA" id="ARBA00023136"/>
    </source>
</evidence>
<evidence type="ECO:0000256" key="5">
    <source>
        <dbReference type="ARBA" id="ARBA00022741"/>
    </source>
</evidence>
<feature type="domain" description="ABC transporter" evidence="11">
    <location>
        <begin position="492"/>
        <end position="728"/>
    </location>
</feature>
<gene>
    <name evidence="14" type="ORF">MO867_17565</name>
</gene>
<keyword evidence="3" id="KW-1003">Cell membrane</keyword>
<comment type="caution">
    <text evidence="14">The sequence shown here is derived from an EMBL/GenBank/DDBJ whole genome shotgun (WGS) entry which is preliminary data.</text>
</comment>
<dbReference type="InterPro" id="IPR027417">
    <property type="entry name" value="P-loop_NTPase"/>
</dbReference>
<feature type="domain" description="Peptidase C39" evidence="13">
    <location>
        <begin position="19"/>
        <end position="144"/>
    </location>
</feature>
<dbReference type="GO" id="GO:0006508">
    <property type="term" value="P:proteolysis"/>
    <property type="evidence" value="ECO:0007669"/>
    <property type="project" value="InterPro"/>
</dbReference>
<keyword evidence="8 10" id="KW-1133">Transmembrane helix</keyword>
<evidence type="ECO:0000256" key="7">
    <source>
        <dbReference type="ARBA" id="ARBA00022840"/>
    </source>
</evidence>
<evidence type="ECO:0000256" key="1">
    <source>
        <dbReference type="ARBA" id="ARBA00004651"/>
    </source>
</evidence>
<dbReference type="CDD" id="cd18587">
    <property type="entry name" value="ABC_6TM_LapB_like"/>
    <property type="match status" value="1"/>
</dbReference>
<dbReference type="GO" id="GO:0005524">
    <property type="term" value="F:ATP binding"/>
    <property type="evidence" value="ECO:0007669"/>
    <property type="project" value="UniProtKB-KW"/>
</dbReference>
<dbReference type="Proteomes" id="UP001139028">
    <property type="component" value="Unassembled WGS sequence"/>
</dbReference>
<dbReference type="SMART" id="SM00382">
    <property type="entry name" value="AAA"/>
    <property type="match status" value="1"/>
</dbReference>
<accession>A0A9X2EUJ7</accession>
<dbReference type="InterPro" id="IPR005074">
    <property type="entry name" value="Peptidase_C39"/>
</dbReference>
<feature type="transmembrane region" description="Helical" evidence="10">
    <location>
        <begin position="316"/>
        <end position="333"/>
    </location>
</feature>
<dbReference type="InterPro" id="IPR017750">
    <property type="entry name" value="ATPase_T1SS"/>
</dbReference>
<proteinExistence type="predicted"/>
<dbReference type="Pfam" id="PF00664">
    <property type="entry name" value="ABC_membrane"/>
    <property type="match status" value="1"/>
</dbReference>
<dbReference type="AlphaFoldDB" id="A0A9X2EUJ7"/>
<dbReference type="NCBIfam" id="TIGR03375">
    <property type="entry name" value="type_I_sec_LssB"/>
    <property type="match status" value="1"/>
</dbReference>
<protein>
    <submittedName>
        <fullName evidence="14">Type I secretion system permease/ATPase</fullName>
    </submittedName>
</protein>
<dbReference type="GO" id="GO:0015421">
    <property type="term" value="F:ABC-type oligopeptide transporter activity"/>
    <property type="evidence" value="ECO:0007669"/>
    <property type="project" value="TreeGrafter"/>
</dbReference>
<dbReference type="PANTHER" id="PTHR43394">
    <property type="entry name" value="ATP-DEPENDENT PERMEASE MDL1, MITOCHONDRIAL"/>
    <property type="match status" value="1"/>
</dbReference>
<feature type="transmembrane region" description="Helical" evidence="10">
    <location>
        <begin position="210"/>
        <end position="231"/>
    </location>
</feature>
<evidence type="ECO:0000256" key="4">
    <source>
        <dbReference type="ARBA" id="ARBA00022692"/>
    </source>
</evidence>
<evidence type="ECO:0000256" key="2">
    <source>
        <dbReference type="ARBA" id="ARBA00022448"/>
    </source>
</evidence>
<evidence type="ECO:0000256" key="8">
    <source>
        <dbReference type="ARBA" id="ARBA00022989"/>
    </source>
</evidence>
<dbReference type="InterPro" id="IPR036640">
    <property type="entry name" value="ABC1_TM_sf"/>
</dbReference>
<dbReference type="FunFam" id="3.40.50.300:FF:000299">
    <property type="entry name" value="ABC transporter ATP-binding protein/permease"/>
    <property type="match status" value="1"/>
</dbReference>
<dbReference type="SUPFAM" id="SSF52540">
    <property type="entry name" value="P-loop containing nucleoside triphosphate hydrolases"/>
    <property type="match status" value="1"/>
</dbReference>
<evidence type="ECO:0000259" key="11">
    <source>
        <dbReference type="PROSITE" id="PS50893"/>
    </source>
</evidence>
<reference evidence="14" key="1">
    <citation type="journal article" date="2022" name="Arch. Microbiol.">
        <title>Microbulbifer okhotskensis sp. nov., isolated from a deep bottom sediment of the Okhotsk Sea.</title>
        <authorList>
            <person name="Romanenko L."/>
            <person name="Kurilenko V."/>
            <person name="Otstavnykh N."/>
            <person name="Velansky P."/>
            <person name="Isaeva M."/>
            <person name="Mikhailov V."/>
        </authorList>
    </citation>
    <scope>NUCLEOTIDE SEQUENCE</scope>
    <source>
        <strain evidence="14">OS29</strain>
    </source>
</reference>
<dbReference type="PROSITE" id="PS50990">
    <property type="entry name" value="PEPTIDASE_C39"/>
    <property type="match status" value="1"/>
</dbReference>
<dbReference type="EMBL" id="JALBWM010000108">
    <property type="protein sequence ID" value="MCO1336143.1"/>
    <property type="molecule type" value="Genomic_DNA"/>
</dbReference>
<evidence type="ECO:0000313" key="15">
    <source>
        <dbReference type="Proteomes" id="UP001139028"/>
    </source>
</evidence>
<dbReference type="GO" id="GO:0016887">
    <property type="term" value="F:ATP hydrolysis activity"/>
    <property type="evidence" value="ECO:0007669"/>
    <property type="project" value="InterPro"/>
</dbReference>
<dbReference type="GO" id="GO:0008233">
    <property type="term" value="F:peptidase activity"/>
    <property type="evidence" value="ECO:0007669"/>
    <property type="project" value="InterPro"/>
</dbReference>
<keyword evidence="4 10" id="KW-0812">Transmembrane</keyword>
<feature type="transmembrane region" description="Helical" evidence="10">
    <location>
        <begin position="286"/>
        <end position="310"/>
    </location>
</feature>
<dbReference type="RefSeq" id="WP_252471574.1">
    <property type="nucleotide sequence ID" value="NZ_JALBWM010000108.1"/>
</dbReference>
<keyword evidence="6" id="KW-0378">Hydrolase</keyword>
<keyword evidence="5" id="KW-0547">Nucleotide-binding</keyword>
<dbReference type="InterPro" id="IPR011527">
    <property type="entry name" value="ABC1_TM_dom"/>
</dbReference>
<keyword evidence="2" id="KW-0813">Transport</keyword>
<sequence>MSNNQFESTGDSIDPVLNRSNIKTDFEPWCEAIVAIARHYRVDCSSERVRIAGSWGGCSSVEGVVRQMSRQAGLTVKFCPFDESAINSWRLPIVAQMMNGQLVVIDSVSKESQLSVTYCGDQGLKTNVSLVELKNQTLSLAIFRPRRTATDARIDEYIKTGDKHWFRRIILRDLKPYFHVMIATTIANSLALAGIIFSKQVYDRVIPAESLPTLYVLFSGVVVAIIFDFIMRTMRVRVTDLLGKRADIRMSDLVFGHAVRVKDQARPKSTGTFISQIRDLERIRELFTSSTVLALADLPFFLLFLFVMWWIAGSLALIPLVAVFLLIIPGLLLQPRLATLSKESIKEGALRNAMLIETIQGLEDIKSMQAEQRFQGQWNHFNAVTAESSLKLRYLVGVLLSWTHNVQSSVFAVVVLFGAPMVMGGGMTTGALVAASILGSRMMAPMANITQILSRWQQARFAMKGIDQIMQLPVDNPEDEKKVQKAVIQGNYHFKQTVYNYGDNSAEPALSIADLKIKQGERIAVLGRNGSGKSTFLHALSGYIEPARGQLRLDDVSLAHIDPADVRRDVSLLSQKTGLFHGTIYENLILGAPDASDEEILWALEMSGAKDFVSKLPKGLGCLIQEGGHGLSGGQKQSLLLARLLLRQPNVLLLDEPTSALDEATEKQFIRALSEWSADRTVIVATHRTSILHFVDRVLVLDCGRVALDEPKDKAISILSRQKGKDTRQGEMVS</sequence>
<dbReference type="InterPro" id="IPR003439">
    <property type="entry name" value="ABC_transporter-like_ATP-bd"/>
</dbReference>
<evidence type="ECO:0000256" key="10">
    <source>
        <dbReference type="SAM" id="Phobius"/>
    </source>
</evidence>
<name>A0A9X2EUJ7_9GAMM</name>
<dbReference type="Gene3D" id="3.40.50.300">
    <property type="entry name" value="P-loop containing nucleotide triphosphate hydrolases"/>
    <property type="match status" value="1"/>
</dbReference>
<dbReference type="Gene3D" id="3.90.70.10">
    <property type="entry name" value="Cysteine proteinases"/>
    <property type="match status" value="1"/>
</dbReference>
<evidence type="ECO:0000256" key="3">
    <source>
        <dbReference type="ARBA" id="ARBA00022475"/>
    </source>
</evidence>
<dbReference type="InterPro" id="IPR003593">
    <property type="entry name" value="AAA+_ATPase"/>
</dbReference>
<dbReference type="PROSITE" id="PS50893">
    <property type="entry name" value="ABC_TRANSPORTER_2"/>
    <property type="match status" value="1"/>
</dbReference>
<feature type="domain" description="ABC transmembrane type-1" evidence="12">
    <location>
        <begin position="180"/>
        <end position="458"/>
    </location>
</feature>
<dbReference type="GO" id="GO:0005886">
    <property type="term" value="C:plasma membrane"/>
    <property type="evidence" value="ECO:0007669"/>
    <property type="project" value="UniProtKB-SubCell"/>
</dbReference>
<organism evidence="14 15">
    <name type="scientific">Microbulbifer okhotskensis</name>
    <dbReference type="NCBI Taxonomy" id="2926617"/>
    <lineage>
        <taxon>Bacteria</taxon>
        <taxon>Pseudomonadati</taxon>
        <taxon>Pseudomonadota</taxon>
        <taxon>Gammaproteobacteria</taxon>
        <taxon>Cellvibrionales</taxon>
        <taxon>Microbulbiferaceae</taxon>
        <taxon>Microbulbifer</taxon>
    </lineage>
</organism>
<dbReference type="PROSITE" id="PS50929">
    <property type="entry name" value="ABC_TM1F"/>
    <property type="match status" value="1"/>
</dbReference>
<evidence type="ECO:0000259" key="13">
    <source>
        <dbReference type="PROSITE" id="PS50990"/>
    </source>
</evidence>
<keyword evidence="9 10" id="KW-0472">Membrane</keyword>
<dbReference type="SUPFAM" id="SSF90123">
    <property type="entry name" value="ABC transporter transmembrane region"/>
    <property type="match status" value="1"/>
</dbReference>
<evidence type="ECO:0000313" key="14">
    <source>
        <dbReference type="EMBL" id="MCO1336143.1"/>
    </source>
</evidence>